<evidence type="ECO:0000313" key="2">
    <source>
        <dbReference type="EMBL" id="SFK73855.1"/>
    </source>
</evidence>
<protein>
    <submittedName>
        <fullName evidence="2">Uncharacterized protein</fullName>
    </submittedName>
</protein>
<dbReference type="EMBL" id="FOSG01000008">
    <property type="protein sequence ID" value="SFK73855.1"/>
    <property type="molecule type" value="Genomic_DNA"/>
</dbReference>
<reference evidence="3" key="1">
    <citation type="submission" date="2016-10" db="EMBL/GenBank/DDBJ databases">
        <authorList>
            <person name="Varghese N."/>
            <person name="Submissions S."/>
        </authorList>
    </citation>
    <scope>NUCLEOTIDE SEQUENCE [LARGE SCALE GENOMIC DNA]</scope>
    <source>
        <strain evidence="3">PL19</strain>
    </source>
</reference>
<keyword evidence="1" id="KW-1133">Transmembrane helix</keyword>
<dbReference type="RefSeq" id="WP_093849917.1">
    <property type="nucleotide sequence ID" value="NZ_FOSG01000008.1"/>
</dbReference>
<accession>A0A1I4BYW9</accession>
<feature type="transmembrane region" description="Helical" evidence="1">
    <location>
        <begin position="149"/>
        <end position="169"/>
    </location>
</feature>
<organism evidence="2 3">
    <name type="scientific">Streptomyces pini</name>
    <dbReference type="NCBI Taxonomy" id="1520580"/>
    <lineage>
        <taxon>Bacteria</taxon>
        <taxon>Bacillati</taxon>
        <taxon>Actinomycetota</taxon>
        <taxon>Actinomycetes</taxon>
        <taxon>Kitasatosporales</taxon>
        <taxon>Streptomycetaceae</taxon>
        <taxon>Streptomyces</taxon>
    </lineage>
</organism>
<evidence type="ECO:0000313" key="3">
    <source>
        <dbReference type="Proteomes" id="UP000198928"/>
    </source>
</evidence>
<name>A0A1I4BYW9_9ACTN</name>
<feature type="transmembrane region" description="Helical" evidence="1">
    <location>
        <begin position="119"/>
        <end position="137"/>
    </location>
</feature>
<evidence type="ECO:0000256" key="1">
    <source>
        <dbReference type="SAM" id="Phobius"/>
    </source>
</evidence>
<gene>
    <name evidence="2" type="ORF">SAMN05192584_108189</name>
</gene>
<dbReference type="Proteomes" id="UP000198928">
    <property type="component" value="Unassembled WGS sequence"/>
</dbReference>
<dbReference type="OrthoDB" id="4221057at2"/>
<feature type="transmembrane region" description="Helical" evidence="1">
    <location>
        <begin position="63"/>
        <end position="88"/>
    </location>
</feature>
<keyword evidence="3" id="KW-1185">Reference proteome</keyword>
<sequence length="194" mass="19552">MNHLAAIPTELTTNTLTTAGLAIGLGLLITEHVRWFRGSGGTAAAGGGAPGGKAKDPKELVPMWFGIAVGTLMVACPAGLLGTAAGFLRWGGNGIGGLIMDWTTGAQATAVAQASAPAIDGYGAIVLTALVIALFLLRKTFAKAIKGRFWRGVWCGTLLAIGTGVFALIGNTVVPGVNELGAWAIGSLVNSSPL</sequence>
<dbReference type="AlphaFoldDB" id="A0A1I4BYW9"/>
<keyword evidence="1" id="KW-0472">Membrane</keyword>
<keyword evidence="1" id="KW-0812">Transmembrane</keyword>
<proteinExistence type="predicted"/>